<dbReference type="InterPro" id="IPR024936">
    <property type="entry name" value="Cyclophilin-type_PPIase"/>
</dbReference>
<evidence type="ECO:0000256" key="2">
    <source>
        <dbReference type="ARBA" id="ARBA00007365"/>
    </source>
</evidence>
<gene>
    <name evidence="8" type="ORF">A2626_02915</name>
</gene>
<name>A0A1G2E1D8_9BACT</name>
<dbReference type="InterPro" id="IPR002130">
    <property type="entry name" value="Cyclophilin-type_PPIase_dom"/>
</dbReference>
<proteinExistence type="inferred from homology"/>
<feature type="region of interest" description="Disordered" evidence="6">
    <location>
        <begin position="138"/>
        <end position="163"/>
    </location>
</feature>
<dbReference type="PANTHER" id="PTHR45625">
    <property type="entry name" value="PEPTIDYL-PROLYL CIS-TRANS ISOMERASE-RELATED"/>
    <property type="match status" value="1"/>
</dbReference>
<protein>
    <recommendedName>
        <fullName evidence="5">Peptidyl-prolyl cis-trans isomerase</fullName>
        <shortName evidence="5">PPIase</shortName>
        <ecNumber evidence="5">5.2.1.8</ecNumber>
    </recommendedName>
</protein>
<organism evidence="8 9">
    <name type="scientific">Candidatus Nealsonbacteria bacterium RIFCSPHIGHO2_01_FULL_38_55</name>
    <dbReference type="NCBI Taxonomy" id="1801664"/>
    <lineage>
        <taxon>Bacteria</taxon>
        <taxon>Candidatus Nealsoniibacteriota</taxon>
    </lineage>
</organism>
<dbReference type="InterPro" id="IPR044666">
    <property type="entry name" value="Cyclophilin_A-like"/>
</dbReference>
<accession>A0A1G2E1D8</accession>
<dbReference type="SUPFAM" id="SSF50891">
    <property type="entry name" value="Cyclophilin-like"/>
    <property type="match status" value="1"/>
</dbReference>
<dbReference type="Gene3D" id="2.40.100.10">
    <property type="entry name" value="Cyclophilin-like"/>
    <property type="match status" value="1"/>
</dbReference>
<dbReference type="PROSITE" id="PS50072">
    <property type="entry name" value="CSA_PPIASE_2"/>
    <property type="match status" value="1"/>
</dbReference>
<comment type="caution">
    <text evidence="8">The sequence shown here is derived from an EMBL/GenBank/DDBJ whole genome shotgun (WGS) entry which is preliminary data.</text>
</comment>
<dbReference type="AlphaFoldDB" id="A0A1G2E1D8"/>
<evidence type="ECO:0000256" key="5">
    <source>
        <dbReference type="RuleBase" id="RU363019"/>
    </source>
</evidence>
<sequence length="163" mass="17853">MSHIITIKTNMGEIRFTTYDADAPKTVDNFITLVNKEFYDNVIFHRVIDGFMIQGGDPTGTGRGGPGYSFEDELNPKTESYKLGYVKGTVAMANAGPNTNGSQFFIMVADKPLPNNYTIFGKVLSGQEVADAIAKTRTDANDKPLSPITMEKVTAQDAPENQY</sequence>
<evidence type="ECO:0000259" key="7">
    <source>
        <dbReference type="PROSITE" id="PS50072"/>
    </source>
</evidence>
<dbReference type="CDD" id="cd00317">
    <property type="entry name" value="cyclophilin"/>
    <property type="match status" value="1"/>
</dbReference>
<comment type="similarity">
    <text evidence="2 5">Belongs to the cyclophilin-type PPIase family.</text>
</comment>
<dbReference type="InterPro" id="IPR020892">
    <property type="entry name" value="Cyclophilin-type_PPIase_CS"/>
</dbReference>
<keyword evidence="4 5" id="KW-0413">Isomerase</keyword>
<dbReference type="Pfam" id="PF00160">
    <property type="entry name" value="Pro_isomerase"/>
    <property type="match status" value="1"/>
</dbReference>
<evidence type="ECO:0000313" key="9">
    <source>
        <dbReference type="Proteomes" id="UP000177360"/>
    </source>
</evidence>
<dbReference type="EC" id="5.2.1.8" evidence="5"/>
<evidence type="ECO:0000313" key="8">
    <source>
        <dbReference type="EMBL" id="OGZ19684.1"/>
    </source>
</evidence>
<dbReference type="PIRSF" id="PIRSF001467">
    <property type="entry name" value="Peptidylpro_ismrse"/>
    <property type="match status" value="1"/>
</dbReference>
<evidence type="ECO:0000256" key="1">
    <source>
        <dbReference type="ARBA" id="ARBA00002388"/>
    </source>
</evidence>
<dbReference type="PROSITE" id="PS00170">
    <property type="entry name" value="CSA_PPIASE_1"/>
    <property type="match status" value="1"/>
</dbReference>
<dbReference type="GO" id="GO:0006457">
    <property type="term" value="P:protein folding"/>
    <property type="evidence" value="ECO:0007669"/>
    <property type="project" value="InterPro"/>
</dbReference>
<dbReference type="PRINTS" id="PR00153">
    <property type="entry name" value="CSAPPISMRASE"/>
</dbReference>
<dbReference type="InterPro" id="IPR029000">
    <property type="entry name" value="Cyclophilin-like_dom_sf"/>
</dbReference>
<dbReference type="Proteomes" id="UP000177360">
    <property type="component" value="Unassembled WGS sequence"/>
</dbReference>
<dbReference type="GO" id="GO:0003755">
    <property type="term" value="F:peptidyl-prolyl cis-trans isomerase activity"/>
    <property type="evidence" value="ECO:0007669"/>
    <property type="project" value="UniProtKB-UniRule"/>
</dbReference>
<reference evidence="8 9" key="1">
    <citation type="journal article" date="2016" name="Nat. Commun.">
        <title>Thousands of microbial genomes shed light on interconnected biogeochemical processes in an aquifer system.</title>
        <authorList>
            <person name="Anantharaman K."/>
            <person name="Brown C.T."/>
            <person name="Hug L.A."/>
            <person name="Sharon I."/>
            <person name="Castelle C.J."/>
            <person name="Probst A.J."/>
            <person name="Thomas B.C."/>
            <person name="Singh A."/>
            <person name="Wilkins M.J."/>
            <person name="Karaoz U."/>
            <person name="Brodie E.L."/>
            <person name="Williams K.H."/>
            <person name="Hubbard S.S."/>
            <person name="Banfield J.F."/>
        </authorList>
    </citation>
    <scope>NUCLEOTIDE SEQUENCE [LARGE SCALE GENOMIC DNA]</scope>
</reference>
<evidence type="ECO:0000256" key="3">
    <source>
        <dbReference type="ARBA" id="ARBA00023110"/>
    </source>
</evidence>
<comment type="catalytic activity">
    <reaction evidence="5">
        <text>[protein]-peptidylproline (omega=180) = [protein]-peptidylproline (omega=0)</text>
        <dbReference type="Rhea" id="RHEA:16237"/>
        <dbReference type="Rhea" id="RHEA-COMP:10747"/>
        <dbReference type="Rhea" id="RHEA-COMP:10748"/>
        <dbReference type="ChEBI" id="CHEBI:83833"/>
        <dbReference type="ChEBI" id="CHEBI:83834"/>
        <dbReference type="EC" id="5.2.1.8"/>
    </reaction>
</comment>
<evidence type="ECO:0000256" key="4">
    <source>
        <dbReference type="ARBA" id="ARBA00023235"/>
    </source>
</evidence>
<feature type="domain" description="PPIase cyclophilin-type" evidence="7">
    <location>
        <begin position="1"/>
        <end position="155"/>
    </location>
</feature>
<keyword evidence="3 5" id="KW-0697">Rotamase</keyword>
<comment type="function">
    <text evidence="1 5">PPIases accelerate the folding of proteins. It catalyzes the cis-trans isomerization of proline imidic peptide bonds in oligopeptides.</text>
</comment>
<dbReference type="PANTHER" id="PTHR45625:SF4">
    <property type="entry name" value="PEPTIDYLPROLYL ISOMERASE DOMAIN AND WD REPEAT-CONTAINING PROTEIN 1"/>
    <property type="match status" value="1"/>
</dbReference>
<evidence type="ECO:0000256" key="6">
    <source>
        <dbReference type="SAM" id="MobiDB-lite"/>
    </source>
</evidence>
<dbReference type="EMBL" id="MHLZ01000025">
    <property type="protein sequence ID" value="OGZ19684.1"/>
    <property type="molecule type" value="Genomic_DNA"/>
</dbReference>